<evidence type="ECO:0000256" key="1">
    <source>
        <dbReference type="SAM" id="MobiDB-lite"/>
    </source>
</evidence>
<feature type="region of interest" description="Disordered" evidence="1">
    <location>
        <begin position="28"/>
        <end position="52"/>
    </location>
</feature>
<reference evidence="2" key="1">
    <citation type="submission" date="2019-01" db="EMBL/GenBank/DDBJ databases">
        <title>Colletotrichum abscissum LGMF1257.</title>
        <authorList>
            <person name="Baroncelli R."/>
        </authorList>
    </citation>
    <scope>NUCLEOTIDE SEQUENCE</scope>
    <source>
        <strain evidence="2">Ca142</strain>
    </source>
</reference>
<evidence type="ECO:0000313" key="2">
    <source>
        <dbReference type="EMBL" id="KAI3528393.1"/>
    </source>
</evidence>
<dbReference type="EMBL" id="SDAQ01000260">
    <property type="protein sequence ID" value="KAI3528393.1"/>
    <property type="molecule type" value="Genomic_DNA"/>
</dbReference>
<proteinExistence type="predicted"/>
<protein>
    <submittedName>
        <fullName evidence="2">Uncharacterized protein</fullName>
    </submittedName>
</protein>
<comment type="caution">
    <text evidence="2">The sequence shown here is derived from an EMBL/GenBank/DDBJ whole genome shotgun (WGS) entry which is preliminary data.</text>
</comment>
<name>A0A9P9X0D0_9PEZI</name>
<evidence type="ECO:0000313" key="3">
    <source>
        <dbReference type="Proteomes" id="UP001056436"/>
    </source>
</evidence>
<organism evidence="2 3">
    <name type="scientific">Colletotrichum abscissum</name>
    <dbReference type="NCBI Taxonomy" id="1671311"/>
    <lineage>
        <taxon>Eukaryota</taxon>
        <taxon>Fungi</taxon>
        <taxon>Dikarya</taxon>
        <taxon>Ascomycota</taxon>
        <taxon>Pezizomycotina</taxon>
        <taxon>Sordariomycetes</taxon>
        <taxon>Hypocreomycetidae</taxon>
        <taxon>Glomerellales</taxon>
        <taxon>Glomerellaceae</taxon>
        <taxon>Colletotrichum</taxon>
        <taxon>Colletotrichum acutatum species complex</taxon>
    </lineage>
</organism>
<gene>
    <name evidence="2" type="ORF">CABS02_15123</name>
</gene>
<dbReference type="Proteomes" id="UP001056436">
    <property type="component" value="Unassembled WGS sequence"/>
</dbReference>
<keyword evidence="3" id="KW-1185">Reference proteome</keyword>
<accession>A0A9P9X0D0</accession>
<sequence>MTVSRPASQGLGSCNIAADLGYGSRESFLSRPRGSAPAGFSASLPEYSNSGSPQTMAELAMALLSTNGRDRFPRRVSEDEKGGLADEIAPLEFFHAMDRLPTLEPGCSDIGV</sequence>
<dbReference type="AlphaFoldDB" id="A0A9P9X0D0"/>